<dbReference type="PANTHER" id="PTHR12390">
    <property type="entry name" value="UROPORPHYRINOGEN III SYNTHASE"/>
    <property type="match status" value="1"/>
</dbReference>
<dbReference type="UniPathway" id="UPA00251">
    <property type="reaction ID" value="UER00320"/>
</dbReference>
<reference evidence="3 4" key="1">
    <citation type="submission" date="2019-04" db="EMBL/GenBank/DDBJ databases">
        <title>Friends and foes A comparative genomics study of 23 Aspergillus species from section Flavi.</title>
        <authorList>
            <consortium name="DOE Joint Genome Institute"/>
            <person name="Kjaerbolling I."/>
            <person name="Vesth T."/>
            <person name="Frisvad J.C."/>
            <person name="Nybo J.L."/>
            <person name="Theobald S."/>
            <person name="Kildgaard S."/>
            <person name="Isbrandt T."/>
            <person name="Kuo A."/>
            <person name="Sato A."/>
            <person name="Lyhne E.K."/>
            <person name="Kogle M.E."/>
            <person name="Wiebenga A."/>
            <person name="Kun R.S."/>
            <person name="Lubbers R.J."/>
            <person name="Makela M.R."/>
            <person name="Barry K."/>
            <person name="Chovatia M."/>
            <person name="Clum A."/>
            <person name="Daum C."/>
            <person name="Haridas S."/>
            <person name="He G."/>
            <person name="LaButti K."/>
            <person name="Lipzen A."/>
            <person name="Mondo S."/>
            <person name="Riley R."/>
            <person name="Salamov A."/>
            <person name="Simmons B.A."/>
            <person name="Magnuson J.K."/>
            <person name="Henrissat B."/>
            <person name="Mortensen U.H."/>
            <person name="Larsen T.O."/>
            <person name="Devries R.P."/>
            <person name="Grigoriev I.V."/>
            <person name="Machida M."/>
            <person name="Baker S.E."/>
            <person name="Andersen M.R."/>
        </authorList>
    </citation>
    <scope>NUCLEOTIDE SEQUENCE [LARGE SCALE GENOMIC DNA]</scope>
    <source>
        <strain evidence="3 4">CBS 117625</strain>
    </source>
</reference>
<dbReference type="PANTHER" id="PTHR12390:SF0">
    <property type="entry name" value="UROPORPHYRINOGEN-III SYNTHASE"/>
    <property type="match status" value="1"/>
</dbReference>
<dbReference type="InterPro" id="IPR036108">
    <property type="entry name" value="4pyrrol_syn_uPrphyn_synt_sf"/>
</dbReference>
<dbReference type="InterPro" id="IPR039793">
    <property type="entry name" value="UROS/Hem4"/>
</dbReference>
<proteinExistence type="predicted"/>
<evidence type="ECO:0000313" key="3">
    <source>
        <dbReference type="EMBL" id="KAE8131690.1"/>
    </source>
</evidence>
<dbReference type="RefSeq" id="XP_031907753.1">
    <property type="nucleotide sequence ID" value="XM_032058082.1"/>
</dbReference>
<dbReference type="FunFam" id="3.40.50.10090:FF:000011">
    <property type="entry name" value="Uroporphyrinogen-III synthase (UroS), putative"/>
    <property type="match status" value="1"/>
</dbReference>
<evidence type="ECO:0000259" key="2">
    <source>
        <dbReference type="Pfam" id="PF02602"/>
    </source>
</evidence>
<dbReference type="OrthoDB" id="275457at2759"/>
<dbReference type="InterPro" id="IPR001509">
    <property type="entry name" value="Epimerase_deHydtase"/>
</dbReference>
<dbReference type="CDD" id="cd05271">
    <property type="entry name" value="NDUFA9_like_SDR_a"/>
    <property type="match status" value="1"/>
</dbReference>
<dbReference type="SUPFAM" id="SSF69618">
    <property type="entry name" value="HemD-like"/>
    <property type="match status" value="1"/>
</dbReference>
<protein>
    <submittedName>
        <fullName evidence="3">NAD(P)-binding protein</fullName>
    </submittedName>
</protein>
<dbReference type="Pfam" id="PF01370">
    <property type="entry name" value="Epimerase"/>
    <property type="match status" value="1"/>
</dbReference>
<dbReference type="Gene3D" id="3.40.50.10090">
    <property type="match status" value="2"/>
</dbReference>
<sequence length="688" mass="77256">MQKCRAVNSALGSRAFAPAPKVQQVQRRNLQDVAITRTGKPILKVQGHTATVFGATGFLGRYIVNRLASQGCTVVVPYREEMTKRHLKPTGDLGRVNFLEYDLRNTQSIEESVRHSDIVYNLVGRQYPTKNFSYTDVHVDGIERIVEAVAKYDVDRYIHVSSYNASRDSPSEFFATKAWGEEIARSIYPETTIVRPAPMFGFEDNLLHKLAKVTNLLTSNHMQERYWPVHAPDVGNALERMLHDDSTAGQTFELYGPKNYSTAEIAELVDREIVKHRRHINVPKPILKPVAHYLNKLLWWPIISPDEVEREFIDQVIDPNAKTFKDLGIEPVDLATLTFHYLLHSWDTVALRTTICLRPRSGRDKRRRSICTSWTTSNKMPPQFTFNTSSTPILLLKTKSSPKDSYEEYFSAHSYTPTFIPVLEHNFHNPNLTTVKQLFQSGALKPGPGRKYGGLIFTSQRAVEGFATILNDIDESTKQTSSHSLILYTVGPATSRSLTSIRDDHLPHATILGEETGNGENLAHFILSHYNPLYDSQDGPKPPLLFLVGEQRRDIIPKTLMAGSLSPEQRIGVDELVVYETGVMGGFEESFAEAVRASEEFLGGGVERAVWVVVFSPTGCDAMVRVLKGLGDSERRVFVATIGPTTRDHLKSKCGFEADVCAEKPSQEGVGMGIEEFMENWRKDKTGQ</sequence>
<name>A0A5N6SDB2_ASPPS</name>
<dbReference type="GO" id="GO:0006780">
    <property type="term" value="P:uroporphyrinogen III biosynthetic process"/>
    <property type="evidence" value="ECO:0007669"/>
    <property type="project" value="InterPro"/>
</dbReference>
<evidence type="ECO:0000313" key="4">
    <source>
        <dbReference type="Proteomes" id="UP000325672"/>
    </source>
</evidence>
<dbReference type="CDD" id="cd06578">
    <property type="entry name" value="HemD"/>
    <property type="match status" value="1"/>
</dbReference>
<dbReference type="GeneID" id="43642292"/>
<gene>
    <name evidence="3" type="ORF">BDV38DRAFT_275763</name>
</gene>
<organism evidence="3 4">
    <name type="scientific">Aspergillus pseudotamarii</name>
    <dbReference type="NCBI Taxonomy" id="132259"/>
    <lineage>
        <taxon>Eukaryota</taxon>
        <taxon>Fungi</taxon>
        <taxon>Dikarya</taxon>
        <taxon>Ascomycota</taxon>
        <taxon>Pezizomycotina</taxon>
        <taxon>Eurotiomycetes</taxon>
        <taxon>Eurotiomycetidae</taxon>
        <taxon>Eurotiales</taxon>
        <taxon>Aspergillaceae</taxon>
        <taxon>Aspergillus</taxon>
        <taxon>Aspergillus subgen. Circumdati</taxon>
    </lineage>
</organism>
<dbReference type="Proteomes" id="UP000325672">
    <property type="component" value="Unassembled WGS sequence"/>
</dbReference>
<dbReference type="SUPFAM" id="SSF51735">
    <property type="entry name" value="NAD(P)-binding Rossmann-fold domains"/>
    <property type="match status" value="1"/>
</dbReference>
<dbReference type="InterPro" id="IPR036291">
    <property type="entry name" value="NAD(P)-bd_dom_sf"/>
</dbReference>
<dbReference type="AlphaFoldDB" id="A0A5N6SDB2"/>
<dbReference type="EMBL" id="ML743652">
    <property type="protein sequence ID" value="KAE8131690.1"/>
    <property type="molecule type" value="Genomic_DNA"/>
</dbReference>
<dbReference type="Gene3D" id="3.40.50.720">
    <property type="entry name" value="NAD(P)-binding Rossmann-like Domain"/>
    <property type="match status" value="1"/>
</dbReference>
<dbReference type="InterPro" id="IPR003754">
    <property type="entry name" value="4pyrrol_synth_uPrphyn_synth"/>
</dbReference>
<feature type="domain" description="NAD-dependent epimerase/dehydratase" evidence="1">
    <location>
        <begin position="51"/>
        <end position="203"/>
    </location>
</feature>
<dbReference type="GO" id="GO:0005829">
    <property type="term" value="C:cytosol"/>
    <property type="evidence" value="ECO:0007669"/>
    <property type="project" value="TreeGrafter"/>
</dbReference>
<dbReference type="GO" id="GO:0006782">
    <property type="term" value="P:protoporphyrinogen IX biosynthetic process"/>
    <property type="evidence" value="ECO:0007669"/>
    <property type="project" value="UniProtKB-UniPathway"/>
</dbReference>
<dbReference type="FunFam" id="3.40.50.720:FF:000358">
    <property type="entry name" value="NADH-ubiquinone oxidoreductase 39 kDa subunit"/>
    <property type="match status" value="1"/>
</dbReference>
<evidence type="ECO:0000259" key="1">
    <source>
        <dbReference type="Pfam" id="PF01370"/>
    </source>
</evidence>
<keyword evidence="4" id="KW-1185">Reference proteome</keyword>
<feature type="domain" description="Tetrapyrrole biosynthesis uroporphyrinogen III synthase" evidence="2">
    <location>
        <begin position="405"/>
        <end position="669"/>
    </location>
</feature>
<accession>A0A5N6SDB2</accession>
<dbReference type="GO" id="GO:0004852">
    <property type="term" value="F:uroporphyrinogen-III synthase activity"/>
    <property type="evidence" value="ECO:0007669"/>
    <property type="project" value="InterPro"/>
</dbReference>
<dbReference type="Pfam" id="PF02602">
    <property type="entry name" value="HEM4"/>
    <property type="match status" value="1"/>
</dbReference>